<dbReference type="RefSeq" id="WP_174881016.1">
    <property type="nucleotide sequence ID" value="NZ_CADEPK010000299.1"/>
</dbReference>
<protein>
    <submittedName>
        <fullName evidence="1">Uncharacterized protein</fullName>
    </submittedName>
</protein>
<evidence type="ECO:0000313" key="1">
    <source>
        <dbReference type="EMBL" id="MDQ0227312.1"/>
    </source>
</evidence>
<reference evidence="1 2" key="1">
    <citation type="submission" date="2023-07" db="EMBL/GenBank/DDBJ databases">
        <title>Genomic Encyclopedia of Type Strains, Phase IV (KMG-IV): sequencing the most valuable type-strain genomes for metagenomic binning, comparative biology and taxonomic classification.</title>
        <authorList>
            <person name="Goeker M."/>
        </authorList>
    </citation>
    <scope>NUCLEOTIDE SEQUENCE [LARGE SCALE GENOMIC DNA]</scope>
    <source>
        <strain evidence="1 2">DSM 17723</strain>
    </source>
</reference>
<organism evidence="1 2">
    <name type="scientific">Metabacillus niabensis</name>
    <dbReference type="NCBI Taxonomy" id="324854"/>
    <lineage>
        <taxon>Bacteria</taxon>
        <taxon>Bacillati</taxon>
        <taxon>Bacillota</taxon>
        <taxon>Bacilli</taxon>
        <taxon>Bacillales</taxon>
        <taxon>Bacillaceae</taxon>
        <taxon>Metabacillus</taxon>
    </lineage>
</organism>
<comment type="caution">
    <text evidence="1">The sequence shown here is derived from an EMBL/GenBank/DDBJ whole genome shotgun (WGS) entry which is preliminary data.</text>
</comment>
<keyword evidence="2" id="KW-1185">Reference proteome</keyword>
<sequence length="118" mass="13971">MDYELESPLPYQLLADMIRKQLIEVLNHKVSIHIDEEEIIIGTEFFSLALEIDDISDITFIKEHYKLNVNVCIRVQLFNQTFVQGLEYLFRVIGKLMKRMPANLLFLGRDIWWSFSCC</sequence>
<dbReference type="Proteomes" id="UP001232245">
    <property type="component" value="Unassembled WGS sequence"/>
</dbReference>
<gene>
    <name evidence="1" type="ORF">J2S02_003657</name>
</gene>
<name>A0ABT9Z524_9BACI</name>
<evidence type="ECO:0000313" key="2">
    <source>
        <dbReference type="Proteomes" id="UP001232245"/>
    </source>
</evidence>
<dbReference type="EMBL" id="JAUSTZ010000008">
    <property type="protein sequence ID" value="MDQ0227312.1"/>
    <property type="molecule type" value="Genomic_DNA"/>
</dbReference>
<proteinExistence type="predicted"/>
<accession>A0ABT9Z524</accession>